<name>A0ACC0V5I7_9HYPO</name>
<dbReference type="EMBL" id="CM047942">
    <property type="protein sequence ID" value="KAI9901191.1"/>
    <property type="molecule type" value="Genomic_DNA"/>
</dbReference>
<comment type="caution">
    <text evidence="1">The sequence shown here is derived from an EMBL/GenBank/DDBJ whole genome shotgun (WGS) entry which is preliminary data.</text>
</comment>
<protein>
    <submittedName>
        <fullName evidence="1">Uncharacterized protein</fullName>
    </submittedName>
</protein>
<evidence type="ECO:0000313" key="2">
    <source>
        <dbReference type="Proteomes" id="UP001163324"/>
    </source>
</evidence>
<reference evidence="1" key="1">
    <citation type="submission" date="2022-10" db="EMBL/GenBank/DDBJ databases">
        <title>Complete Genome of Trichothecium roseum strain YXFP-22015, a Plant Pathogen Isolated from Citrus.</title>
        <authorList>
            <person name="Wang Y."/>
            <person name="Zhu L."/>
        </authorList>
    </citation>
    <scope>NUCLEOTIDE SEQUENCE</scope>
    <source>
        <strain evidence="1">YXFP-22015</strain>
    </source>
</reference>
<accession>A0ACC0V5I7</accession>
<gene>
    <name evidence="1" type="ORF">N3K66_003008</name>
</gene>
<dbReference type="Proteomes" id="UP001163324">
    <property type="component" value="Chromosome 3"/>
</dbReference>
<organism evidence="1 2">
    <name type="scientific">Trichothecium roseum</name>
    <dbReference type="NCBI Taxonomy" id="47278"/>
    <lineage>
        <taxon>Eukaryota</taxon>
        <taxon>Fungi</taxon>
        <taxon>Dikarya</taxon>
        <taxon>Ascomycota</taxon>
        <taxon>Pezizomycotina</taxon>
        <taxon>Sordariomycetes</taxon>
        <taxon>Hypocreomycetidae</taxon>
        <taxon>Hypocreales</taxon>
        <taxon>Hypocreales incertae sedis</taxon>
        <taxon>Trichothecium</taxon>
    </lineage>
</organism>
<sequence>MPKRSLDIDAGVSPTNASQQLDKSQRKTERSHEENQERAYIAASRRADRSIEARVQSARMASEIHKRRTGKAFRISEQIVRNEEMYEEEEDDFPRSVYILGPHMQTQSADLNARVEAYLSNRMAMSAFMRKANEDWQSNQIHELFAKSFPNANQQAQQLTQSMSGGMYNQQQATSPQSPMTPSFQQVNYQQESDRRESHDSQHSAVSIEEPSTMVSSPSSPITAPTPKTRDNSIFDHVTPGPALEFGAASDSPFTTELPAEAKMLMTGNGMSLLDPIQGTYYEQTWSGSNTFYGADDLIKFDPSSTDLYNVDGSWDQPDAQQAALDQQQIEDNWNDFINDTAWAAE</sequence>
<proteinExistence type="predicted"/>
<keyword evidence="2" id="KW-1185">Reference proteome</keyword>
<evidence type="ECO:0000313" key="1">
    <source>
        <dbReference type="EMBL" id="KAI9901191.1"/>
    </source>
</evidence>